<dbReference type="SMART" id="SM00530">
    <property type="entry name" value="HTH_XRE"/>
    <property type="match status" value="1"/>
</dbReference>
<protein>
    <submittedName>
        <fullName evidence="2">Transcriptional regulator</fullName>
    </submittedName>
</protein>
<dbReference type="SUPFAM" id="SSF47413">
    <property type="entry name" value="lambda repressor-like DNA-binding domains"/>
    <property type="match status" value="1"/>
</dbReference>
<dbReference type="CDD" id="cd00093">
    <property type="entry name" value="HTH_XRE"/>
    <property type="match status" value="1"/>
</dbReference>
<dbReference type="Pfam" id="PF19054">
    <property type="entry name" value="DUF5753"/>
    <property type="match status" value="1"/>
</dbReference>
<dbReference type="Pfam" id="PF13560">
    <property type="entry name" value="HTH_31"/>
    <property type="match status" value="1"/>
</dbReference>
<dbReference type="InterPro" id="IPR001387">
    <property type="entry name" value="Cro/C1-type_HTH"/>
</dbReference>
<name>A0A919RQK4_9ACTN</name>
<accession>A0A919RQK4</accession>
<keyword evidence="3" id="KW-1185">Reference proteome</keyword>
<reference evidence="2" key="1">
    <citation type="submission" date="2021-01" db="EMBL/GenBank/DDBJ databases">
        <title>Whole genome shotgun sequence of Sinosporangium siamense NBRC 109515.</title>
        <authorList>
            <person name="Komaki H."/>
            <person name="Tamura T."/>
        </authorList>
    </citation>
    <scope>NUCLEOTIDE SEQUENCE</scope>
    <source>
        <strain evidence="2">NBRC 109515</strain>
    </source>
</reference>
<dbReference type="InterPro" id="IPR043917">
    <property type="entry name" value="DUF5753"/>
</dbReference>
<sequence length="273" mass="30192">MPAPIELDPSTSLLAFFGAELRKHRLRAGLSQEQLAERIAFSPSLVGFIERAQRTPSEDFVIRCDEALGLSGVLHRLWPLISRASSPPWFREWLEVEEKAHTLRTWQPLVVPGLLQTEDYARAVIRGEPGLPEEQVERAVTARLERQKILSRTNPPMLWVVLDEGVLHRPIGGRAVMRRALEHLDEVAGAPRVAIQVVPLAIGATTGIAGGFVIAQLPESTDVVYLESAGQPQVSDRSADVEAVHARYDAIRAEAHPVHVSLSMVREAVRAWS</sequence>
<dbReference type="AlphaFoldDB" id="A0A919RQK4"/>
<evidence type="ECO:0000259" key="1">
    <source>
        <dbReference type="PROSITE" id="PS50943"/>
    </source>
</evidence>
<dbReference type="Gene3D" id="1.10.260.40">
    <property type="entry name" value="lambda repressor-like DNA-binding domains"/>
    <property type="match status" value="1"/>
</dbReference>
<feature type="domain" description="HTH cro/C1-type" evidence="1">
    <location>
        <begin position="21"/>
        <end position="74"/>
    </location>
</feature>
<evidence type="ECO:0000313" key="3">
    <source>
        <dbReference type="Proteomes" id="UP000606172"/>
    </source>
</evidence>
<comment type="caution">
    <text evidence="2">The sequence shown here is derived from an EMBL/GenBank/DDBJ whole genome shotgun (WGS) entry which is preliminary data.</text>
</comment>
<dbReference type="PROSITE" id="PS50943">
    <property type="entry name" value="HTH_CROC1"/>
    <property type="match status" value="1"/>
</dbReference>
<organism evidence="2 3">
    <name type="scientific">Sinosporangium siamense</name>
    <dbReference type="NCBI Taxonomy" id="1367973"/>
    <lineage>
        <taxon>Bacteria</taxon>
        <taxon>Bacillati</taxon>
        <taxon>Actinomycetota</taxon>
        <taxon>Actinomycetes</taxon>
        <taxon>Streptosporangiales</taxon>
        <taxon>Streptosporangiaceae</taxon>
        <taxon>Sinosporangium</taxon>
    </lineage>
</organism>
<dbReference type="InterPro" id="IPR010982">
    <property type="entry name" value="Lambda_DNA-bd_dom_sf"/>
</dbReference>
<dbReference type="EMBL" id="BOOW01000051">
    <property type="protein sequence ID" value="GII96869.1"/>
    <property type="molecule type" value="Genomic_DNA"/>
</dbReference>
<dbReference type="Proteomes" id="UP000606172">
    <property type="component" value="Unassembled WGS sequence"/>
</dbReference>
<dbReference type="GO" id="GO:0003677">
    <property type="term" value="F:DNA binding"/>
    <property type="evidence" value="ECO:0007669"/>
    <property type="project" value="InterPro"/>
</dbReference>
<gene>
    <name evidence="2" type="ORF">Ssi02_71000</name>
</gene>
<proteinExistence type="predicted"/>
<evidence type="ECO:0000313" key="2">
    <source>
        <dbReference type="EMBL" id="GII96869.1"/>
    </source>
</evidence>